<dbReference type="GO" id="GO:0003697">
    <property type="term" value="F:single-stranded DNA binding"/>
    <property type="evidence" value="ECO:0007669"/>
    <property type="project" value="EnsemblFungi"/>
</dbReference>
<name>A0A167YYM8_9EURO</name>
<dbReference type="GO" id="GO:0045948">
    <property type="term" value="P:positive regulation of translational initiation"/>
    <property type="evidence" value="ECO:0007669"/>
    <property type="project" value="EnsemblFungi"/>
</dbReference>
<keyword evidence="4 5" id="KW-0804">Transcription</keyword>
<dbReference type="SUPFAM" id="SSF88798">
    <property type="entry name" value="N-terminal, heterodimerisation domain of RBP7 (RpoE)"/>
    <property type="match status" value="1"/>
</dbReference>
<keyword evidence="5" id="KW-0539">Nucleus</keyword>
<reference evidence="7 8" key="1">
    <citation type="journal article" date="2016" name="Genome Biol. Evol.">
        <title>Divergent and convergent evolution of fungal pathogenicity.</title>
        <authorList>
            <person name="Shang Y."/>
            <person name="Xiao G."/>
            <person name="Zheng P."/>
            <person name="Cen K."/>
            <person name="Zhan S."/>
            <person name="Wang C."/>
        </authorList>
    </citation>
    <scope>NUCLEOTIDE SEQUENCE [LARGE SCALE GENOMIC DNA]</scope>
    <source>
        <strain evidence="7 8">ARSEF 7405</strain>
    </source>
</reference>
<feature type="domain" description="RNA polymerase Rpb7-like N-terminal" evidence="6">
    <location>
        <begin position="8"/>
        <end position="63"/>
    </location>
</feature>
<dbReference type="InterPro" id="IPR036898">
    <property type="entry name" value="RNA_pol_Rpb7-like_N_sf"/>
</dbReference>
<comment type="function">
    <text evidence="5">DNA-dependent RNA polymerase which catalyzes the transcription of DNA into RNA using the four ribonucleoside triphosphates as substrates.</text>
</comment>
<dbReference type="Gene3D" id="3.30.1490.120">
    <property type="entry name" value="RNA polymerase Rpb7-like, N-terminal domain"/>
    <property type="match status" value="1"/>
</dbReference>
<dbReference type="VEuPathDB" id="FungiDB:AAP_03147"/>
<dbReference type="GO" id="GO:0003727">
    <property type="term" value="F:single-stranded RNA binding"/>
    <property type="evidence" value="ECO:0007669"/>
    <property type="project" value="EnsemblFungi"/>
</dbReference>
<dbReference type="GO" id="GO:0060213">
    <property type="term" value="P:positive regulation of nuclear-transcribed mRNA poly(A) tail shortening"/>
    <property type="evidence" value="ECO:0007669"/>
    <property type="project" value="EnsemblFungi"/>
</dbReference>
<proteinExistence type="inferred from homology"/>
<dbReference type="OrthoDB" id="1162399at2759"/>
<dbReference type="GO" id="GO:0000932">
    <property type="term" value="C:P-body"/>
    <property type="evidence" value="ECO:0007669"/>
    <property type="project" value="EnsemblFungi"/>
</dbReference>
<dbReference type="InterPro" id="IPR005576">
    <property type="entry name" value="Rpb7-like_N"/>
</dbReference>
<evidence type="ECO:0000256" key="1">
    <source>
        <dbReference type="ARBA" id="ARBA00004123"/>
    </source>
</evidence>
<dbReference type="FunFam" id="3.30.1490.120:FF:000001">
    <property type="entry name" value="DNA-directed RNA polymerase II subunit RPB7"/>
    <property type="match status" value="1"/>
</dbReference>
<dbReference type="InterPro" id="IPR045113">
    <property type="entry name" value="Rpb7-like"/>
</dbReference>
<protein>
    <recommendedName>
        <fullName evidence="5">DNA-directed RNA polymerase subunit</fullName>
    </recommendedName>
</protein>
<dbReference type="GO" id="GO:0003968">
    <property type="term" value="F:RNA-directed RNA polymerase activity"/>
    <property type="evidence" value="ECO:0007669"/>
    <property type="project" value="EnsemblFungi"/>
</dbReference>
<comment type="subcellular location">
    <subcellularLocation>
        <location evidence="1 5">Nucleus</location>
    </subcellularLocation>
</comment>
<comment type="caution">
    <text evidence="7">The sequence shown here is derived from an EMBL/GenBank/DDBJ whole genome shotgun (WGS) entry which is preliminary data.</text>
</comment>
<dbReference type="GO" id="GO:0006367">
    <property type="term" value="P:transcription initiation at RNA polymerase II promoter"/>
    <property type="evidence" value="ECO:0007669"/>
    <property type="project" value="EnsemblFungi"/>
</dbReference>
<keyword evidence="3 5" id="KW-0240">DNA-directed RNA polymerase</keyword>
<evidence type="ECO:0000259" key="6">
    <source>
        <dbReference type="Pfam" id="PF03876"/>
    </source>
</evidence>
<dbReference type="GO" id="GO:0000956">
    <property type="term" value="P:nuclear-transcribed mRNA catabolic process"/>
    <property type="evidence" value="ECO:0007669"/>
    <property type="project" value="EnsemblFungi"/>
</dbReference>
<dbReference type="CDD" id="cd04329">
    <property type="entry name" value="RNAP_II_Rpb7_N"/>
    <property type="match status" value="1"/>
</dbReference>
<dbReference type="GO" id="GO:1990328">
    <property type="term" value="C:RPB4-RPB7 complex"/>
    <property type="evidence" value="ECO:0007669"/>
    <property type="project" value="EnsemblFungi"/>
</dbReference>
<dbReference type="Proteomes" id="UP000242877">
    <property type="component" value="Unassembled WGS sequence"/>
</dbReference>
<dbReference type="Pfam" id="PF03876">
    <property type="entry name" value="SHS2_Rpb7-N"/>
    <property type="match status" value="1"/>
</dbReference>
<dbReference type="GO" id="GO:0006368">
    <property type="term" value="P:transcription elongation by RNA polymerase II"/>
    <property type="evidence" value="ECO:0007669"/>
    <property type="project" value="EnsemblFungi"/>
</dbReference>
<dbReference type="GO" id="GO:0010590">
    <property type="term" value="P:regulation of septum digestion after cytokinesis"/>
    <property type="evidence" value="ECO:0007669"/>
    <property type="project" value="EnsemblFungi"/>
</dbReference>
<evidence type="ECO:0000256" key="3">
    <source>
        <dbReference type="ARBA" id="ARBA00022478"/>
    </source>
</evidence>
<comment type="similarity">
    <text evidence="2">Belongs to the eukaryotic RPB7/RPC8 RNA polymerase subunit family.</text>
</comment>
<evidence type="ECO:0000256" key="4">
    <source>
        <dbReference type="ARBA" id="ARBA00023163"/>
    </source>
</evidence>
<dbReference type="GO" id="GO:0005665">
    <property type="term" value="C:RNA polymerase II, core complex"/>
    <property type="evidence" value="ECO:0007669"/>
    <property type="project" value="EnsemblFungi"/>
</dbReference>
<dbReference type="GO" id="GO:0031369">
    <property type="term" value="F:translation initiation factor binding"/>
    <property type="evidence" value="ECO:0007669"/>
    <property type="project" value="EnsemblFungi"/>
</dbReference>
<evidence type="ECO:0000256" key="2">
    <source>
        <dbReference type="ARBA" id="ARBA00009307"/>
    </source>
</evidence>
<accession>A0A167YYM8</accession>
<dbReference type="AlphaFoldDB" id="A0A167YYM8"/>
<organism evidence="7 8">
    <name type="scientific">Ascosphaera apis ARSEF 7405</name>
    <dbReference type="NCBI Taxonomy" id="392613"/>
    <lineage>
        <taxon>Eukaryota</taxon>
        <taxon>Fungi</taxon>
        <taxon>Dikarya</taxon>
        <taxon>Ascomycota</taxon>
        <taxon>Pezizomycotina</taxon>
        <taxon>Eurotiomycetes</taxon>
        <taxon>Eurotiomycetidae</taxon>
        <taxon>Onygenales</taxon>
        <taxon>Ascosphaeraceae</taxon>
        <taxon>Ascosphaera</taxon>
    </lineage>
</organism>
<dbReference type="PANTHER" id="PTHR12709">
    <property type="entry name" value="DNA-DIRECTED RNA POLYMERASE II, III"/>
    <property type="match status" value="1"/>
</dbReference>
<dbReference type="EMBL" id="AZGZ01000012">
    <property type="protein sequence ID" value="KZZ91928.1"/>
    <property type="molecule type" value="Genomic_DNA"/>
</dbReference>
<gene>
    <name evidence="7" type="ORF">AAP_03147</name>
</gene>
<evidence type="ECO:0000256" key="5">
    <source>
        <dbReference type="RuleBase" id="RU369086"/>
    </source>
</evidence>
<sequence length="108" mass="12197">MFFIHFLEHVVSVHPKFFGANVKDYITQKLYDEVEGICTGEYYIVCVMDTYNISEGRVVPGSGWAEYTIIYRAIVWKPFKGETVCEKNSISCSSLPLLGDAACALLCR</sequence>
<evidence type="ECO:0000313" key="7">
    <source>
        <dbReference type="EMBL" id="KZZ91928.1"/>
    </source>
</evidence>
<dbReference type="PANTHER" id="PTHR12709:SF4">
    <property type="entry name" value="DNA-DIRECTED RNA POLYMERASE II SUBUNIT RPB7"/>
    <property type="match status" value="1"/>
</dbReference>
<evidence type="ECO:0000313" key="8">
    <source>
        <dbReference type="Proteomes" id="UP000242877"/>
    </source>
</evidence>
<keyword evidence="8" id="KW-1185">Reference proteome</keyword>